<accession>A0A1G9LIU7</accession>
<feature type="transmembrane region" description="Helical" evidence="5">
    <location>
        <begin position="100"/>
        <end position="122"/>
    </location>
</feature>
<dbReference type="Gene3D" id="1.10.357.140">
    <property type="entry name" value="UbiA prenyltransferase"/>
    <property type="match status" value="1"/>
</dbReference>
<feature type="transmembrane region" description="Helical" evidence="5">
    <location>
        <begin position="260"/>
        <end position="283"/>
    </location>
</feature>
<evidence type="ECO:0000256" key="5">
    <source>
        <dbReference type="SAM" id="Phobius"/>
    </source>
</evidence>
<dbReference type="InterPro" id="IPR044878">
    <property type="entry name" value="UbiA_sf"/>
</dbReference>
<keyword evidence="2 5" id="KW-0812">Transmembrane</keyword>
<feature type="transmembrane region" description="Helical" evidence="5">
    <location>
        <begin position="35"/>
        <end position="54"/>
    </location>
</feature>
<dbReference type="OrthoDB" id="1416782at2"/>
<organism evidence="6 7">
    <name type="scientific">Corynebacterium mycetoides</name>
    <dbReference type="NCBI Taxonomy" id="38302"/>
    <lineage>
        <taxon>Bacteria</taxon>
        <taxon>Bacillati</taxon>
        <taxon>Actinomycetota</taxon>
        <taxon>Actinomycetes</taxon>
        <taxon>Mycobacteriales</taxon>
        <taxon>Corynebacteriaceae</taxon>
        <taxon>Corynebacterium</taxon>
    </lineage>
</organism>
<dbReference type="AlphaFoldDB" id="A0A1G9LIU7"/>
<dbReference type="PANTHER" id="PTHR42723:SF1">
    <property type="entry name" value="CHLOROPHYLL SYNTHASE, CHLOROPLASTIC"/>
    <property type="match status" value="1"/>
</dbReference>
<dbReference type="GO" id="GO:0016020">
    <property type="term" value="C:membrane"/>
    <property type="evidence" value="ECO:0007669"/>
    <property type="project" value="UniProtKB-SubCell"/>
</dbReference>
<evidence type="ECO:0000256" key="1">
    <source>
        <dbReference type="ARBA" id="ARBA00004141"/>
    </source>
</evidence>
<evidence type="ECO:0000256" key="2">
    <source>
        <dbReference type="ARBA" id="ARBA00022692"/>
    </source>
</evidence>
<evidence type="ECO:0000256" key="3">
    <source>
        <dbReference type="ARBA" id="ARBA00022989"/>
    </source>
</evidence>
<keyword evidence="7" id="KW-1185">Reference proteome</keyword>
<proteinExistence type="predicted"/>
<dbReference type="NCBIfam" id="NF009608">
    <property type="entry name" value="PRK13105.1"/>
    <property type="match status" value="1"/>
</dbReference>
<feature type="transmembrane region" description="Helical" evidence="5">
    <location>
        <begin position="214"/>
        <end position="240"/>
    </location>
</feature>
<dbReference type="InterPro" id="IPR000537">
    <property type="entry name" value="UbiA_prenyltransferase"/>
</dbReference>
<keyword evidence="3 5" id="KW-1133">Transmembrane helix</keyword>
<protein>
    <submittedName>
        <fullName evidence="6">4-hydroxybenzoate polyprenyltransferase</fullName>
    </submittedName>
</protein>
<keyword evidence="4 5" id="KW-0472">Membrane</keyword>
<reference evidence="7" key="1">
    <citation type="submission" date="2016-10" db="EMBL/GenBank/DDBJ databases">
        <authorList>
            <person name="Varghese N."/>
            <person name="Submissions S."/>
        </authorList>
    </citation>
    <scope>NUCLEOTIDE SEQUENCE [LARGE SCALE GENOMIC DNA]</scope>
    <source>
        <strain evidence="7">DSM 20632</strain>
    </source>
</reference>
<keyword evidence="6" id="KW-0808">Transferase</keyword>
<dbReference type="STRING" id="38302.SAMN04488535_0178"/>
<comment type="subcellular location">
    <subcellularLocation>
        <location evidence="1">Membrane</location>
        <topology evidence="1">Multi-pass membrane protein</topology>
    </subcellularLocation>
</comment>
<dbReference type="CDD" id="cd13966">
    <property type="entry name" value="PT_UbiA_4"/>
    <property type="match status" value="1"/>
</dbReference>
<dbReference type="InterPro" id="IPR050475">
    <property type="entry name" value="Prenyltransferase_related"/>
</dbReference>
<evidence type="ECO:0000256" key="4">
    <source>
        <dbReference type="ARBA" id="ARBA00023136"/>
    </source>
</evidence>
<sequence>MIRSILAASRPISWVNTAVPFGLAYLLDTGRFDGLFWLGFLFFLVPYNIAMYGINDVFDYESDIRNPRKGGIEGAVLPKSLHRPLLLAAGLTTLPPALFLYLHGTATSALWLSLALFAVYAYSAPPLRFKEVPVLDSITSSSHFTLPAIVGATLADPRVEPGFWLAAAAFFLWGMSSHALGAVQDVVADREGGLSSVATGLGARTTTRLACAGYLVSAALCLALPFPGWVVALLGVGYAVNTARFANVTDETSASVNRAWRVFLWLNFATGGVITVSVLFFVFPPQ</sequence>
<name>A0A1G9LIU7_9CORY</name>
<evidence type="ECO:0000313" key="7">
    <source>
        <dbReference type="Proteomes" id="UP000199350"/>
    </source>
</evidence>
<evidence type="ECO:0000313" key="6">
    <source>
        <dbReference type="EMBL" id="SDL61831.1"/>
    </source>
</evidence>
<gene>
    <name evidence="6" type="ORF">SAMN04488535_0178</name>
</gene>
<dbReference type="RefSeq" id="WP_092147525.1">
    <property type="nucleotide sequence ID" value="NZ_LT629700.1"/>
</dbReference>
<dbReference type="PANTHER" id="PTHR42723">
    <property type="entry name" value="CHLOROPHYLL SYNTHASE"/>
    <property type="match status" value="1"/>
</dbReference>
<dbReference type="GO" id="GO:0016765">
    <property type="term" value="F:transferase activity, transferring alkyl or aryl (other than methyl) groups"/>
    <property type="evidence" value="ECO:0007669"/>
    <property type="project" value="InterPro"/>
</dbReference>
<dbReference type="Proteomes" id="UP000199350">
    <property type="component" value="Chromosome I"/>
</dbReference>
<dbReference type="Gene3D" id="1.20.120.1780">
    <property type="entry name" value="UbiA prenyltransferase"/>
    <property type="match status" value="1"/>
</dbReference>
<dbReference type="Pfam" id="PF01040">
    <property type="entry name" value="UbiA"/>
    <property type="match status" value="1"/>
</dbReference>
<dbReference type="EMBL" id="LT629700">
    <property type="protein sequence ID" value="SDL61831.1"/>
    <property type="molecule type" value="Genomic_DNA"/>
</dbReference>